<keyword evidence="1" id="KW-0812">Transmembrane</keyword>
<evidence type="ECO:0000313" key="2">
    <source>
        <dbReference type="EMBL" id="OGC78194.1"/>
    </source>
</evidence>
<dbReference type="AlphaFoldDB" id="A0A1F4X942"/>
<reference evidence="2 3" key="1">
    <citation type="journal article" date="2016" name="Nat. Commun.">
        <title>Thousands of microbial genomes shed light on interconnected biogeochemical processes in an aquifer system.</title>
        <authorList>
            <person name="Anantharaman K."/>
            <person name="Brown C.T."/>
            <person name="Hug L.A."/>
            <person name="Sharon I."/>
            <person name="Castelle C.J."/>
            <person name="Probst A.J."/>
            <person name="Thomas B.C."/>
            <person name="Singh A."/>
            <person name="Wilkins M.J."/>
            <person name="Karaoz U."/>
            <person name="Brodie E.L."/>
            <person name="Williams K.H."/>
            <person name="Hubbard S.S."/>
            <person name="Banfield J.F."/>
        </authorList>
    </citation>
    <scope>NUCLEOTIDE SEQUENCE [LARGE SCALE GENOMIC DNA]</scope>
</reference>
<gene>
    <name evidence="2" type="ORF">A2619_01900</name>
</gene>
<evidence type="ECO:0000256" key="1">
    <source>
        <dbReference type="SAM" id="Phobius"/>
    </source>
</evidence>
<feature type="transmembrane region" description="Helical" evidence="1">
    <location>
        <begin position="26"/>
        <end position="59"/>
    </location>
</feature>
<dbReference type="EMBL" id="MEWG01000006">
    <property type="protein sequence ID" value="OGC78194.1"/>
    <property type="molecule type" value="Genomic_DNA"/>
</dbReference>
<keyword evidence="1" id="KW-0472">Membrane</keyword>
<dbReference type="Proteomes" id="UP000176815">
    <property type="component" value="Unassembled WGS sequence"/>
</dbReference>
<comment type="caution">
    <text evidence="2">The sequence shown here is derived from an EMBL/GenBank/DDBJ whole genome shotgun (WGS) entry which is preliminary data.</text>
</comment>
<keyword evidence="1" id="KW-1133">Transmembrane helix</keyword>
<name>A0A1F4X942_UNCKA</name>
<sequence length="85" mass="8853">MTAELTTAARIARSTAKANVPTTAELTVVAITIALAIATATMTVSMIVVGIAVATMTALPIAVAKARVRGPDLKRVKFLRFISEI</sequence>
<proteinExistence type="predicted"/>
<accession>A0A1F4X942</accession>
<evidence type="ECO:0000313" key="3">
    <source>
        <dbReference type="Proteomes" id="UP000176815"/>
    </source>
</evidence>
<organism evidence="2 3">
    <name type="scientific">candidate division WWE3 bacterium RIFOXYD1_FULL_39_9</name>
    <dbReference type="NCBI Taxonomy" id="1802649"/>
    <lineage>
        <taxon>Bacteria</taxon>
        <taxon>Katanobacteria</taxon>
    </lineage>
</organism>
<protein>
    <submittedName>
        <fullName evidence="2">Uncharacterized protein</fullName>
    </submittedName>
</protein>